<dbReference type="RefSeq" id="WP_065030918.1">
    <property type="nucleotide sequence ID" value="NZ_LZKI01000185.1"/>
</dbReference>
<feature type="region of interest" description="Disordered" evidence="4">
    <location>
        <begin position="1"/>
        <end position="31"/>
    </location>
</feature>
<keyword evidence="3" id="KW-0804">Transcription</keyword>
<evidence type="ECO:0000259" key="5">
    <source>
        <dbReference type="PROSITE" id="PS01124"/>
    </source>
</evidence>
<dbReference type="EMBL" id="LZKI01000185">
    <property type="protein sequence ID" value="OBI35779.1"/>
    <property type="molecule type" value="Genomic_DNA"/>
</dbReference>
<dbReference type="SMART" id="SM00342">
    <property type="entry name" value="HTH_ARAC"/>
    <property type="match status" value="1"/>
</dbReference>
<dbReference type="PANTHER" id="PTHR46796:SF12">
    <property type="entry name" value="HTH-TYPE DNA-BINDING TRANSCRIPTIONAL ACTIVATOR EUTR"/>
    <property type="match status" value="1"/>
</dbReference>
<dbReference type="Pfam" id="PF12833">
    <property type="entry name" value="HTH_18"/>
    <property type="match status" value="1"/>
</dbReference>
<gene>
    <name evidence="6" type="ORF">A5708_09290</name>
</gene>
<sequence>MTTATSGIDGKVPTLVIDSDGETPRGARSDFCPPRSALAADAEHGFRPAAVQYKQFRTADAHATRRYFAGAYRPGWRISGLGNHALVSHRRSDAGSMTVDEVMIQGRATIEIPAAADTIVVIQPRAGSLSVAGGPVATADFPILVAHGMSCVLHCNGARFDVVTVEADVLHKVAADWHTSLAQQTQFVNWRPRSRAAVRAWHRALDYVVATLASADTAKQPLIAAGMATLVVGALLECYPSNLTEQDPASDLAVPDTLREAVSFIHRHASEDIGINDVADAVHLTPRAVQYLFRRQLDTTPTEYMRRVRLGHAHQELVAATAAASTVTEIAQRWGFAHTGRFAVLYRQTYGQSPHTTLRQQASPP</sequence>
<dbReference type="PROSITE" id="PS00041">
    <property type="entry name" value="HTH_ARAC_FAMILY_1"/>
    <property type="match status" value="1"/>
</dbReference>
<dbReference type="InterPro" id="IPR050204">
    <property type="entry name" value="AraC_XylS_family_regulators"/>
</dbReference>
<dbReference type="Proteomes" id="UP000091846">
    <property type="component" value="Unassembled WGS sequence"/>
</dbReference>
<dbReference type="GO" id="GO:0043565">
    <property type="term" value="F:sequence-specific DNA binding"/>
    <property type="evidence" value="ECO:0007669"/>
    <property type="project" value="InterPro"/>
</dbReference>
<feature type="domain" description="HTH araC/xylS-type" evidence="5">
    <location>
        <begin position="259"/>
        <end position="360"/>
    </location>
</feature>
<evidence type="ECO:0000256" key="2">
    <source>
        <dbReference type="ARBA" id="ARBA00023125"/>
    </source>
</evidence>
<name>A0A1A2YCB9_9MYCO</name>
<evidence type="ECO:0000313" key="7">
    <source>
        <dbReference type="Proteomes" id="UP000091846"/>
    </source>
</evidence>
<evidence type="ECO:0000313" key="6">
    <source>
        <dbReference type="EMBL" id="OBI35779.1"/>
    </source>
</evidence>
<accession>A0A1A2YCB9</accession>
<dbReference type="InterPro" id="IPR018060">
    <property type="entry name" value="HTH_AraC"/>
</dbReference>
<protein>
    <submittedName>
        <fullName evidence="6">AraC family transcriptional regulator</fullName>
    </submittedName>
</protein>
<dbReference type="OrthoDB" id="5464689at2"/>
<reference evidence="6 7" key="1">
    <citation type="submission" date="2016-06" db="EMBL/GenBank/DDBJ databases">
        <authorList>
            <person name="Kjaerup R.B."/>
            <person name="Dalgaard T.S."/>
            <person name="Juul-Madsen H.R."/>
        </authorList>
    </citation>
    <scope>NUCLEOTIDE SEQUENCE [LARGE SCALE GENOMIC DNA]</scope>
    <source>
        <strain evidence="6 7">E1334</strain>
    </source>
</reference>
<evidence type="ECO:0000256" key="3">
    <source>
        <dbReference type="ARBA" id="ARBA00023163"/>
    </source>
</evidence>
<keyword evidence="2" id="KW-0238">DNA-binding</keyword>
<dbReference type="Gene3D" id="1.10.10.60">
    <property type="entry name" value="Homeodomain-like"/>
    <property type="match status" value="1"/>
</dbReference>
<dbReference type="SUPFAM" id="SSF46689">
    <property type="entry name" value="Homeodomain-like"/>
    <property type="match status" value="2"/>
</dbReference>
<evidence type="ECO:0000256" key="1">
    <source>
        <dbReference type="ARBA" id="ARBA00023015"/>
    </source>
</evidence>
<dbReference type="GO" id="GO:0003700">
    <property type="term" value="F:DNA-binding transcription factor activity"/>
    <property type="evidence" value="ECO:0007669"/>
    <property type="project" value="InterPro"/>
</dbReference>
<keyword evidence="1" id="KW-0805">Transcription regulation</keyword>
<comment type="caution">
    <text evidence="6">The sequence shown here is derived from an EMBL/GenBank/DDBJ whole genome shotgun (WGS) entry which is preliminary data.</text>
</comment>
<evidence type="ECO:0000256" key="4">
    <source>
        <dbReference type="SAM" id="MobiDB-lite"/>
    </source>
</evidence>
<proteinExistence type="predicted"/>
<dbReference type="AlphaFoldDB" id="A0A1A2YCB9"/>
<dbReference type="InterPro" id="IPR009057">
    <property type="entry name" value="Homeodomain-like_sf"/>
</dbReference>
<dbReference type="PANTHER" id="PTHR46796">
    <property type="entry name" value="HTH-TYPE TRANSCRIPTIONAL ACTIVATOR RHAS-RELATED"/>
    <property type="match status" value="1"/>
</dbReference>
<organism evidence="6 7">
    <name type="scientific">Mycobacterium colombiense</name>
    <dbReference type="NCBI Taxonomy" id="339268"/>
    <lineage>
        <taxon>Bacteria</taxon>
        <taxon>Bacillati</taxon>
        <taxon>Actinomycetota</taxon>
        <taxon>Actinomycetes</taxon>
        <taxon>Mycobacteriales</taxon>
        <taxon>Mycobacteriaceae</taxon>
        <taxon>Mycobacterium</taxon>
        <taxon>Mycobacterium avium complex (MAC)</taxon>
    </lineage>
</organism>
<dbReference type="PROSITE" id="PS01124">
    <property type="entry name" value="HTH_ARAC_FAMILY_2"/>
    <property type="match status" value="1"/>
</dbReference>
<dbReference type="InterPro" id="IPR018062">
    <property type="entry name" value="HTH_AraC-typ_CS"/>
</dbReference>